<evidence type="ECO:0000256" key="22">
    <source>
        <dbReference type="SAM" id="Coils"/>
    </source>
</evidence>
<feature type="compositionally biased region" description="Basic residues" evidence="23">
    <location>
        <begin position="306"/>
        <end position="316"/>
    </location>
</feature>
<evidence type="ECO:0000256" key="3">
    <source>
        <dbReference type="ARBA" id="ARBA00007025"/>
    </source>
</evidence>
<dbReference type="GO" id="GO:0031011">
    <property type="term" value="C:Ino80 complex"/>
    <property type="evidence" value="ECO:0007669"/>
    <property type="project" value="UniProtKB-UniRule"/>
</dbReference>
<keyword evidence="13" id="KW-0809">Transit peptide</keyword>
<accession>A0A8H6SX77</accession>
<dbReference type="CDD" id="cd17917">
    <property type="entry name" value="DEXHc_RHA-like"/>
    <property type="match status" value="1"/>
</dbReference>
<evidence type="ECO:0000256" key="17">
    <source>
        <dbReference type="ARBA" id="ARBA00023163"/>
    </source>
</evidence>
<dbReference type="RefSeq" id="XP_037222043.1">
    <property type="nucleotide sequence ID" value="XM_037361751.1"/>
</dbReference>
<dbReference type="InterPro" id="IPR027417">
    <property type="entry name" value="P-loop_NTPase"/>
</dbReference>
<dbReference type="GO" id="GO:0003677">
    <property type="term" value="F:DNA binding"/>
    <property type="evidence" value="ECO:0007669"/>
    <property type="project" value="UniProtKB-UniRule"/>
</dbReference>
<sequence length="2906" mass="327253">MSLSRILNEDPSPSLPTLPTLVDSPSASTSRTSPPLHMNLAEPPLQPFPEREPSTLLPDWVDENTRPEGDLERSMLHHPSTNGEHDLPPPSHYKTVAGEALTRPSSSDLDGCEDIWKQELEDYKRATQKRQREVEQWFEINVVERNKAVAKSMSHHYASKLAKLPGNHHRRRSLSPVSSYGFNDNPFPAPELSAPNYRDFDGYDPPPRDIPAPHTSYTAQEKGKGKEIPKRVAPERVSEVIGNDEFPSVSRPAKKRKVDANPAIDDTSSTNGMDMRPDWNTASLFNPPPLRPPIPSNGLATSEKPPRKKPGPKKKSNLGPDFELELASQAASASSDITPALSRPPTPPPLTTQFYFELDETIPPLKKAKKVDDGVMVKRVKTLEESQRKVWTSIARREVAKVYKYHNQGYTARLNQMERIAKIVSGQARKPFAKSNKSTKDTQTKAKRLMREMQVFWKKNEREERDVRKREHKEAMDRLKMEEEKREAARQARKLEFLISQTELYSHFVGSKLKTAQVEGEPDTEAPAGADLADVDPTSLTDINFDDDDQTNLRLHARHNAQEALALAKQRAQQFDAQAALDRKTNEALKLAKGQAHIHDTQDEGDGASAPLVDLDSDELNFQNPTSLSGALTIGQPKMLMAQLKEYQLKGLNWLATLYEQGINGILADEMGLGKTVQSISLLSYLAETHDIWGPFLVVAPASTLHNWQQEITRFVPGLKALPYWGNVKDRTTLRKFWSKKEITYNKDAPFHVLITSYQLITQDQQYFQRVNWQYMILDEAQNIKNSSSVRWKTLLGFHCRNRLLLTGTPIQNSMQELWALLHFIMPSLFDSHDEFNEWFSKDIENAAENKGSKLNEHQLRRLHMILKPFMLRRIEKDIYVDLSARQRALYKALLANVSVADLLEKAANIGDADSARSLMNLVMQFRKVCNHPELFERADVVAPFAFCHFGRSGPPLRDGDFVHLPYSTRNPIKLTIPELFYRDGGLVNVPGTSINSSSLQHSSCLHTLLNIWTTDWIHRSLYEESKPSSSFSFLRFLGSSEQEAHTLHLTPLISRRLKATHQDSISVVQGPYSSDPIFAASAGTSLYTLPVPASRLQCLERADGLPNVLSIAKTAWTTSCLSRPELRWFVPAVVAPPITLYCSDRVFLESETQILDAPLESLALYGLTPERRESQQACDQYRLMMSGLPPSGLLGNSSADQLPLSTMQVPEAKRLIYDSAKLARLDLLLQELKAGDHRVLVYFQMTRMMDLMEEYLIYRQYKYLRLDGSSKLEDRRDMVIDWQTRPDIFVFLLSTRAGGLGINLTAADTVVFYDHDWNPSNDAQAMDRAHRLGQTRQVTVYRLITRGTIDERIVQMARVKKDVQDIVVGNKTFTDVTKPSEIMQLLLNDEQLANLDVTAKTNGQNPTPVTAEAKDLWNEDGDEFFGHSGAPTAAGTEMGEEENNVPASTRGKKRKVGTRGRAKLKDGQEEEVPAEACRARVRHHFGSKEAAALHRKKPQPQKQQHSRKQRSQKQQDASDDLAPSYSSIISSGQANEFDPEEQSLQNLVDKQEKIEKEISRTVKVIEMERRFAKSLPRLELDPAVTERIIELALDTYATDGLGHKGLEQPLVEDKLIGKLATTYGVLRRLGFTEERVEECLRAIGGVDLEEAYDWLCLRCPDEEIETLDAPEPIEPRTPRTPYGPSTRIPPTPRTPSQFLTQWPSTPPLITPSRLDANAPIFIPSRFQSDGQVVNVDKDPERERAIIKAHILNNLDHDSSDSGTDMEDPAAAYVKIKLEMDKLQGRERSTLKQLQSRLEEVRNNYFFKEKDAEARYRLERDKADALALKARLQGVSVEATDPPTSTEQRPPSDRPTSTKKRPPNLQPVIAPEPTPEPVPEGLPDIFDEDADDSEGGIFGALEEMPSTITTNQGSVIVVRDMELPKHFSGRTPKTLLAETVSKRDKYAAVTYSLISGGSRAARAGVSIRWATKQTDEFTMDDVACHSDNQAEHYIATVALHQLTFPSHDSFTVTNSNGTATFFRLLPAVFRDLWEELETARKAKADALDRQVWAKMRSIIEPKLEVEPKLIGKTMKDAIDNDSTMSHRNHTLNRETLSEQLAAGFRARQASTPYQDMLVHRNQLPIAAYREEIIQTLEESQILVLSGETGCGKSTQVPAFILEDQLSRGKPCRIYCTEPRRISAISLAQRVSRELGDAPNAVGTTSSLVGYSIRLESNTSRNTRLTFVTNGIALRMLEGGTGASGQGTAFDEITHIIIDEVHERTIESDFLLIVLKTLMHQRSDLKIILMSATVDADKISGMRSQSPFALDSNKVTEFFGNCPTLQVPGRTFPVTSHFLEDVIELTHWELTETSPLARRQHDKFYRRKNEWSEDHGGIAEDEDEEDAVHENVKLEKRYSARTAATINLLDERLMPFELIVRLLEVLCFEDISLRPYSAAILIFMPGIGDIRRLNDILQEHPAFGNGFKIYPLHSTLSSEDQGAVFDVPFGCRKIVIATNIAETGITIPDITCVIDSGKHREMRFDEKRQISRLIETFIARSNAAQRRGRAGRVQAGLCFHLFTKLRHDTQAYPPVAVNVQRAIAMLVEVGALTASQEITPMGRLLSKLPTDVHLGKFLLTATLFKCLDPALTITATLNAKSPFITPFEHEQEAERAKLAFRVDNSDFLTIHNAFSAWRRTETSLARQFCRKNYLSHQNLQQIEDLRQQFLGYLIDSGFVTVDRLFVRELSRARGKHKTRFVFVPEELDVNSGNVHLLNASLVAGLFPKVLFIDPANGQMRTITNNQVAAFHPSSINFLRRPTDFGVNHLVYFTLMQSKKLYAWETGPVDDIAMLLLCGEADFKLASNSAFIDRKVKFQIPPRCNAALKVLRAHIVSTLAIQFRSRPLTESQVLWNELALSVLGKEQM</sequence>
<dbReference type="Pfam" id="PF13892">
    <property type="entry name" value="DBINO"/>
    <property type="match status" value="1"/>
</dbReference>
<feature type="coiled-coil region" evidence="22">
    <location>
        <begin position="469"/>
        <end position="501"/>
    </location>
</feature>
<evidence type="ECO:0000256" key="18">
    <source>
        <dbReference type="ARBA" id="ARBA00023204"/>
    </source>
</evidence>
<dbReference type="PROSITE" id="PS51192">
    <property type="entry name" value="HELICASE_ATP_BIND_1"/>
    <property type="match status" value="2"/>
</dbReference>
<evidence type="ECO:0000256" key="13">
    <source>
        <dbReference type="ARBA" id="ARBA00022946"/>
    </source>
</evidence>
<dbReference type="SMART" id="SM00487">
    <property type="entry name" value="DEXDc"/>
    <property type="match status" value="2"/>
</dbReference>
<dbReference type="Pfam" id="PF00271">
    <property type="entry name" value="Helicase_C"/>
    <property type="match status" value="2"/>
</dbReference>
<dbReference type="Gene3D" id="3.40.50.300">
    <property type="entry name" value="P-loop containing nucleotide triphosphate hydrolases"/>
    <property type="match status" value="3"/>
</dbReference>
<keyword evidence="15 21" id="KW-0238">DNA-binding</keyword>
<dbReference type="GO" id="GO:0003724">
    <property type="term" value="F:RNA helicase activity"/>
    <property type="evidence" value="ECO:0007669"/>
    <property type="project" value="UniProtKB-EC"/>
</dbReference>
<dbReference type="InterPro" id="IPR038718">
    <property type="entry name" value="SNF2-like_sf"/>
</dbReference>
<evidence type="ECO:0000256" key="10">
    <source>
        <dbReference type="ARBA" id="ARBA00022806"/>
    </source>
</evidence>
<feature type="compositionally biased region" description="Pro residues" evidence="23">
    <location>
        <begin position="286"/>
        <end position="295"/>
    </location>
</feature>
<keyword evidence="19" id="KW-0539">Nucleus</keyword>
<dbReference type="Gene3D" id="3.40.50.10810">
    <property type="entry name" value="Tandem AAA-ATPase domain"/>
    <property type="match status" value="1"/>
</dbReference>
<dbReference type="InterPro" id="IPR056890">
    <property type="entry name" value="UBA_DHX29-like"/>
</dbReference>
<dbReference type="Proteomes" id="UP000636479">
    <property type="component" value="Unassembled WGS sequence"/>
</dbReference>
<dbReference type="PANTHER" id="PTHR45685:SF2">
    <property type="entry name" value="CHROMATIN-REMODELING ATPASE INO80"/>
    <property type="match status" value="1"/>
</dbReference>
<evidence type="ECO:0000313" key="28">
    <source>
        <dbReference type="Proteomes" id="UP000636479"/>
    </source>
</evidence>
<dbReference type="InterPro" id="IPR001650">
    <property type="entry name" value="Helicase_C-like"/>
</dbReference>
<dbReference type="GO" id="GO:0005524">
    <property type="term" value="F:ATP binding"/>
    <property type="evidence" value="ECO:0007669"/>
    <property type="project" value="UniProtKB-UniRule"/>
</dbReference>
<reference evidence="27" key="1">
    <citation type="submission" date="2020-05" db="EMBL/GenBank/DDBJ databases">
        <title>Mycena genomes resolve the evolution of fungal bioluminescence.</title>
        <authorList>
            <person name="Tsai I.J."/>
        </authorList>
    </citation>
    <scope>NUCLEOTIDE SEQUENCE</scope>
    <source>
        <strain evidence="27">171206Taipei</strain>
    </source>
</reference>
<feature type="region of interest" description="Disordered" evidence="23">
    <location>
        <begin position="1421"/>
        <end position="1476"/>
    </location>
</feature>
<feature type="compositionally biased region" description="Low complexity" evidence="23">
    <location>
        <begin position="327"/>
        <end position="341"/>
    </location>
</feature>
<comment type="caution">
    <text evidence="27">The sequence shown here is derived from an EMBL/GenBank/DDBJ whole genome shotgun (WGS) entry which is preliminary data.</text>
</comment>
<comment type="domain">
    <text evidence="21">The DBINO region is involved in binding to DNA.</text>
</comment>
<keyword evidence="16" id="KW-0010">Activator</keyword>
<dbReference type="OrthoDB" id="5600252at2759"/>
<dbReference type="InterPro" id="IPR014001">
    <property type="entry name" value="Helicase_ATP-bd"/>
</dbReference>
<feature type="region of interest" description="Disordered" evidence="23">
    <location>
        <begin position="1"/>
        <end position="95"/>
    </location>
</feature>
<dbReference type="Pfam" id="PF00270">
    <property type="entry name" value="DEAD"/>
    <property type="match status" value="1"/>
</dbReference>
<dbReference type="InterPro" id="IPR007502">
    <property type="entry name" value="Helicase-assoc_dom"/>
</dbReference>
<feature type="compositionally biased region" description="Basic residues" evidence="23">
    <location>
        <begin position="1494"/>
        <end position="1512"/>
    </location>
</feature>
<dbReference type="SMART" id="SM00847">
    <property type="entry name" value="HA2"/>
    <property type="match status" value="1"/>
</dbReference>
<dbReference type="GO" id="GO:0006281">
    <property type="term" value="P:DNA repair"/>
    <property type="evidence" value="ECO:0007669"/>
    <property type="project" value="UniProtKB-UniRule"/>
</dbReference>
<comment type="function">
    <text evidence="21">ATPase component of the INO80 complex which remodels chromatin by shifting nucleosomes and is involved in DNA repair.</text>
</comment>
<dbReference type="InterPro" id="IPR020838">
    <property type="entry name" value="DBINO"/>
</dbReference>
<keyword evidence="7" id="KW-0547">Nucleotide-binding</keyword>
<feature type="domain" description="DBINO" evidence="26">
    <location>
        <begin position="390"/>
        <end position="515"/>
    </location>
</feature>
<dbReference type="EMBL" id="JACAZF010000004">
    <property type="protein sequence ID" value="KAF7307024.1"/>
    <property type="molecule type" value="Genomic_DNA"/>
</dbReference>
<dbReference type="Gene3D" id="1.20.120.1080">
    <property type="match status" value="1"/>
</dbReference>
<feature type="region of interest" description="Disordered" evidence="23">
    <location>
        <begin position="1672"/>
        <end position="1698"/>
    </location>
</feature>
<dbReference type="InterPro" id="IPR011709">
    <property type="entry name" value="DEAD-box_helicase_OB_fold"/>
</dbReference>
<dbReference type="Pfam" id="PF00176">
    <property type="entry name" value="SNF2-rel_dom"/>
    <property type="match status" value="1"/>
</dbReference>
<comment type="subunit">
    <text evidence="21">Component of the INO80 chromatin-remodeling complex.</text>
</comment>
<keyword evidence="22" id="KW-0175">Coiled coil</keyword>
<evidence type="ECO:0000259" key="24">
    <source>
        <dbReference type="PROSITE" id="PS51192"/>
    </source>
</evidence>
<dbReference type="SMART" id="SM00490">
    <property type="entry name" value="HELICc"/>
    <property type="match status" value="2"/>
</dbReference>
<keyword evidence="12" id="KW-0694">RNA-binding</keyword>
<dbReference type="FunFam" id="3.40.50.300:FF:000819">
    <property type="entry name" value="ATP dependent RNA helicase, putative"/>
    <property type="match status" value="1"/>
</dbReference>
<dbReference type="Pfam" id="PF24899">
    <property type="entry name" value="UBA_DHX29"/>
    <property type="match status" value="1"/>
</dbReference>
<evidence type="ECO:0000256" key="19">
    <source>
        <dbReference type="ARBA" id="ARBA00023242"/>
    </source>
</evidence>
<evidence type="ECO:0000256" key="12">
    <source>
        <dbReference type="ARBA" id="ARBA00022884"/>
    </source>
</evidence>
<keyword evidence="8 21" id="KW-0227">DNA damage</keyword>
<dbReference type="CDD" id="cd18793">
    <property type="entry name" value="SF2_C_SNF"/>
    <property type="match status" value="1"/>
</dbReference>
<dbReference type="Pfam" id="PF21010">
    <property type="entry name" value="HA2_C"/>
    <property type="match status" value="1"/>
</dbReference>
<evidence type="ECO:0000256" key="14">
    <source>
        <dbReference type="ARBA" id="ARBA00023015"/>
    </source>
</evidence>
<feature type="compositionally biased region" description="Basic and acidic residues" evidence="23">
    <location>
        <begin position="221"/>
        <end position="238"/>
    </location>
</feature>
<dbReference type="CDD" id="cd18791">
    <property type="entry name" value="SF2_C_RHA"/>
    <property type="match status" value="1"/>
</dbReference>
<feature type="domain" description="Helicase C-terminal" evidence="25">
    <location>
        <begin position="2417"/>
        <end position="2605"/>
    </location>
</feature>
<feature type="compositionally biased region" description="Pro residues" evidence="23">
    <location>
        <begin position="1870"/>
        <end position="1880"/>
    </location>
</feature>
<dbReference type="GO" id="GO:0016887">
    <property type="term" value="F:ATP hydrolysis activity"/>
    <property type="evidence" value="ECO:0007669"/>
    <property type="project" value="TreeGrafter"/>
</dbReference>
<feature type="domain" description="Helicase C-terminal" evidence="25">
    <location>
        <begin position="1225"/>
        <end position="1375"/>
    </location>
</feature>
<keyword evidence="17" id="KW-0804">Transcription</keyword>
<dbReference type="GO" id="GO:0042393">
    <property type="term" value="F:histone binding"/>
    <property type="evidence" value="ECO:0007669"/>
    <property type="project" value="TreeGrafter"/>
</dbReference>
<dbReference type="FunFam" id="1.20.120.1080:FF:000002">
    <property type="entry name" value="Putative ATP-dependent RNA helicase DHX36"/>
    <property type="match status" value="1"/>
</dbReference>
<feature type="coiled-coil region" evidence="22">
    <location>
        <begin position="1784"/>
        <end position="1811"/>
    </location>
</feature>
<dbReference type="InterPro" id="IPR049730">
    <property type="entry name" value="SNF2/RAD54-like_C"/>
</dbReference>
<dbReference type="InterPro" id="IPR000330">
    <property type="entry name" value="SNF2_N"/>
</dbReference>
<feature type="compositionally biased region" description="Basic residues" evidence="23">
    <location>
        <begin position="1451"/>
        <end position="1463"/>
    </location>
</feature>
<dbReference type="PANTHER" id="PTHR45685">
    <property type="entry name" value="HELICASE SRCAP-RELATED"/>
    <property type="match status" value="1"/>
</dbReference>
<evidence type="ECO:0000256" key="20">
    <source>
        <dbReference type="ARBA" id="ARBA00047984"/>
    </source>
</evidence>
<feature type="region of interest" description="Disordered" evidence="23">
    <location>
        <begin position="1489"/>
        <end position="1527"/>
    </location>
</feature>
<protein>
    <recommendedName>
        <fullName evidence="4 21">Chromatin-remodeling ATPase INO80</fullName>
        <ecNumber evidence="21">3.6.4.-</ecNumber>
    </recommendedName>
</protein>
<feature type="region of interest" description="Disordered" evidence="23">
    <location>
        <begin position="1834"/>
        <end position="1889"/>
    </location>
</feature>
<evidence type="ECO:0000256" key="23">
    <source>
        <dbReference type="SAM" id="MobiDB-lite"/>
    </source>
</evidence>
<feature type="compositionally biased region" description="Low complexity" evidence="23">
    <location>
        <begin position="10"/>
        <end position="35"/>
    </location>
</feature>
<comment type="catalytic activity">
    <reaction evidence="20">
        <text>ATP + H2O = ADP + phosphate + H(+)</text>
        <dbReference type="Rhea" id="RHEA:13065"/>
        <dbReference type="ChEBI" id="CHEBI:15377"/>
        <dbReference type="ChEBI" id="CHEBI:15378"/>
        <dbReference type="ChEBI" id="CHEBI:30616"/>
        <dbReference type="ChEBI" id="CHEBI:43474"/>
        <dbReference type="ChEBI" id="CHEBI:456216"/>
        <dbReference type="EC" id="3.6.4.13"/>
    </reaction>
</comment>
<comment type="subcellular location">
    <subcellularLocation>
        <location evidence="1 21">Nucleus</location>
    </subcellularLocation>
    <subcellularLocation>
        <location evidence="2">Plastid</location>
        <location evidence="2">Chloroplast</location>
    </subcellularLocation>
</comment>
<dbReference type="FunFam" id="3.40.50.10810:FF:000022">
    <property type="entry name" value="Blast:Putative DNA helicase Ino80"/>
    <property type="match status" value="1"/>
</dbReference>
<evidence type="ECO:0000256" key="8">
    <source>
        <dbReference type="ARBA" id="ARBA00022763"/>
    </source>
</evidence>
<dbReference type="EC" id="3.6.4.-" evidence="21"/>
<keyword evidence="28" id="KW-1185">Reference proteome</keyword>
<dbReference type="FunFam" id="3.40.50.300:FF:000500">
    <property type="entry name" value="ATP-dependent RNA helicase DHX29"/>
    <property type="match status" value="1"/>
</dbReference>
<keyword evidence="10 27" id="KW-0347">Helicase</keyword>
<feature type="compositionally biased region" description="Basic and acidic residues" evidence="23">
    <location>
        <begin position="63"/>
        <end position="75"/>
    </location>
</feature>
<evidence type="ECO:0000256" key="21">
    <source>
        <dbReference type="RuleBase" id="RU368001"/>
    </source>
</evidence>
<evidence type="ECO:0000259" key="25">
    <source>
        <dbReference type="PROSITE" id="PS51194"/>
    </source>
</evidence>
<evidence type="ECO:0000313" key="27">
    <source>
        <dbReference type="EMBL" id="KAF7307024.1"/>
    </source>
</evidence>
<gene>
    <name evidence="27" type="ORF">MIND_00495400</name>
</gene>
<evidence type="ECO:0000256" key="9">
    <source>
        <dbReference type="ARBA" id="ARBA00022801"/>
    </source>
</evidence>
<keyword evidence="18 21" id="KW-0234">DNA repair</keyword>
<dbReference type="GO" id="GO:0006338">
    <property type="term" value="P:chromatin remodeling"/>
    <property type="evidence" value="ECO:0007669"/>
    <property type="project" value="UniProtKB-UniRule"/>
</dbReference>
<dbReference type="PROSITE" id="PS51194">
    <property type="entry name" value="HELICASE_CTER"/>
    <property type="match status" value="2"/>
</dbReference>
<keyword evidence="6" id="KW-0934">Plastid</keyword>
<evidence type="ECO:0000256" key="15">
    <source>
        <dbReference type="ARBA" id="ARBA00023125"/>
    </source>
</evidence>
<feature type="region of interest" description="Disordered" evidence="23">
    <location>
        <begin position="161"/>
        <end position="348"/>
    </location>
</feature>
<keyword evidence="5" id="KW-0150">Chloroplast</keyword>
<keyword evidence="9 21" id="KW-0378">Hydrolase</keyword>
<evidence type="ECO:0000256" key="5">
    <source>
        <dbReference type="ARBA" id="ARBA00022528"/>
    </source>
</evidence>
<dbReference type="GO" id="GO:0003723">
    <property type="term" value="F:RNA binding"/>
    <property type="evidence" value="ECO:0007669"/>
    <property type="project" value="UniProtKB-KW"/>
</dbReference>
<evidence type="ECO:0000259" key="26">
    <source>
        <dbReference type="PROSITE" id="PS51413"/>
    </source>
</evidence>
<keyword evidence="11 21" id="KW-0067">ATP-binding</keyword>
<dbReference type="GeneID" id="59344267"/>
<proteinExistence type="inferred from homology"/>
<evidence type="ECO:0000256" key="6">
    <source>
        <dbReference type="ARBA" id="ARBA00022640"/>
    </source>
</evidence>
<comment type="similarity">
    <text evidence="3 21">Belongs to the SNF2/RAD54 helicase family.</text>
</comment>
<dbReference type="InterPro" id="IPR050520">
    <property type="entry name" value="INO80/SWR1_helicase"/>
</dbReference>
<dbReference type="Pfam" id="PF07717">
    <property type="entry name" value="OB_NTP_bind"/>
    <property type="match status" value="1"/>
</dbReference>
<evidence type="ECO:0000256" key="1">
    <source>
        <dbReference type="ARBA" id="ARBA00004123"/>
    </source>
</evidence>
<feature type="domain" description="Helicase ATP-binding" evidence="24">
    <location>
        <begin position="2133"/>
        <end position="2311"/>
    </location>
</feature>
<evidence type="ECO:0000256" key="7">
    <source>
        <dbReference type="ARBA" id="ARBA00022741"/>
    </source>
</evidence>
<organism evidence="27 28">
    <name type="scientific">Mycena indigotica</name>
    <dbReference type="NCBI Taxonomy" id="2126181"/>
    <lineage>
        <taxon>Eukaryota</taxon>
        <taxon>Fungi</taxon>
        <taxon>Dikarya</taxon>
        <taxon>Basidiomycota</taxon>
        <taxon>Agaricomycotina</taxon>
        <taxon>Agaricomycetes</taxon>
        <taxon>Agaricomycetidae</taxon>
        <taxon>Agaricales</taxon>
        <taxon>Marasmiineae</taxon>
        <taxon>Mycenaceae</taxon>
        <taxon>Mycena</taxon>
    </lineage>
</organism>
<name>A0A8H6SX77_9AGAR</name>
<evidence type="ECO:0000256" key="4">
    <source>
        <dbReference type="ARBA" id="ARBA00019805"/>
    </source>
</evidence>
<dbReference type="PROSITE" id="PS51413">
    <property type="entry name" value="DBINO"/>
    <property type="match status" value="1"/>
</dbReference>
<keyword evidence="14" id="KW-0805">Transcription regulation</keyword>
<dbReference type="InterPro" id="IPR011545">
    <property type="entry name" value="DEAD/DEAH_box_helicase_dom"/>
</dbReference>
<feature type="domain" description="Helicase ATP-binding" evidence="24">
    <location>
        <begin position="656"/>
        <end position="828"/>
    </location>
</feature>
<evidence type="ECO:0000256" key="2">
    <source>
        <dbReference type="ARBA" id="ARBA00004229"/>
    </source>
</evidence>
<evidence type="ECO:0000256" key="11">
    <source>
        <dbReference type="ARBA" id="ARBA00022840"/>
    </source>
</evidence>
<evidence type="ECO:0000256" key="16">
    <source>
        <dbReference type="ARBA" id="ARBA00023159"/>
    </source>
</evidence>
<dbReference type="SUPFAM" id="SSF52540">
    <property type="entry name" value="P-loop containing nucleoside triphosphate hydrolases"/>
    <property type="match status" value="3"/>
</dbReference>